<organism evidence="1 2">
    <name type="scientific">Streptomyces mobaraensis</name>
    <name type="common">Streptoverticillium mobaraense</name>
    <dbReference type="NCBI Taxonomy" id="35621"/>
    <lineage>
        <taxon>Bacteria</taxon>
        <taxon>Bacillati</taxon>
        <taxon>Actinomycetota</taxon>
        <taxon>Actinomycetes</taxon>
        <taxon>Kitasatosporales</taxon>
        <taxon>Streptomycetaceae</taxon>
        <taxon>Streptomyces</taxon>
    </lineage>
</organism>
<dbReference type="NCBIfam" id="NF047719">
    <property type="entry name" value="SCO6745_fam_HTH"/>
    <property type="match status" value="1"/>
</dbReference>
<dbReference type="OrthoDB" id="157052at2"/>
<name>A0A5N5W982_STRMB</name>
<dbReference type="EMBL" id="VOKX01000021">
    <property type="protein sequence ID" value="KAB7846621.1"/>
    <property type="molecule type" value="Genomic_DNA"/>
</dbReference>
<dbReference type="Pfam" id="PF21863">
    <property type="entry name" value="HTH_67"/>
    <property type="match status" value="1"/>
</dbReference>
<evidence type="ECO:0008006" key="3">
    <source>
        <dbReference type="Google" id="ProtNLM"/>
    </source>
</evidence>
<evidence type="ECO:0000313" key="1">
    <source>
        <dbReference type="EMBL" id="KAB7846621.1"/>
    </source>
</evidence>
<dbReference type="AlphaFoldDB" id="A0A5N5W982"/>
<keyword evidence="2" id="KW-1185">Reference proteome</keyword>
<accession>A0A5N5W982</accession>
<sequence length="258" mass="27010">MEDGHARYFAERAGAMGRVGAGAVTAAFHVFKHELVARHVPAVWERVAPEEAVAARLRACDAALRRMLGEKILDAPETVEAAEWALRAAEAGERASRPLYAAQADLPVPDAPHLALWHAATMLREHRGAGHLAALAGAGLDPVEALVSDAASGNPVSRRLLRTRGWSAEELEEGARRLRERGLLAADGTPTPAGAALRRDVEEATDRLDAGPWEHLGQDGTARLTELAGDLAARLAAAGGFPAGFSRPGDGAGGSAES</sequence>
<evidence type="ECO:0000313" key="2">
    <source>
        <dbReference type="Proteomes" id="UP000327000"/>
    </source>
</evidence>
<protein>
    <recommendedName>
        <fullName evidence="3">SalK</fullName>
    </recommendedName>
</protein>
<reference evidence="1 2" key="1">
    <citation type="journal article" date="2019" name="Microb. Cell Fact.">
        <title>Exploring novel herbicidin analogues by transcriptional regulator overexpression and MS/MS molecular networking.</title>
        <authorList>
            <person name="Shi Y."/>
            <person name="Gu R."/>
            <person name="Li Y."/>
            <person name="Wang X."/>
            <person name="Ren W."/>
            <person name="Li X."/>
            <person name="Wang L."/>
            <person name="Xie Y."/>
            <person name="Hong B."/>
        </authorList>
    </citation>
    <scope>NUCLEOTIDE SEQUENCE [LARGE SCALE GENOMIC DNA]</scope>
    <source>
        <strain evidence="1 2">US-43</strain>
    </source>
</reference>
<dbReference type="Proteomes" id="UP000327000">
    <property type="component" value="Unassembled WGS sequence"/>
</dbReference>
<comment type="caution">
    <text evidence="1">The sequence shown here is derived from an EMBL/GenBank/DDBJ whole genome shotgun (WGS) entry which is preliminary data.</text>
</comment>
<proteinExistence type="predicted"/>
<dbReference type="InterPro" id="IPR054058">
    <property type="entry name" value="HTH_67"/>
</dbReference>
<gene>
    <name evidence="1" type="ORF">FRZ00_12435</name>
</gene>